<dbReference type="EMBL" id="JACHIW010000002">
    <property type="protein sequence ID" value="MBB5159314.1"/>
    <property type="molecule type" value="Genomic_DNA"/>
</dbReference>
<organism evidence="1 2">
    <name type="scientific">Saccharopolyspora phatthalungensis</name>
    <dbReference type="NCBI Taxonomy" id="664693"/>
    <lineage>
        <taxon>Bacteria</taxon>
        <taxon>Bacillati</taxon>
        <taxon>Actinomycetota</taxon>
        <taxon>Actinomycetes</taxon>
        <taxon>Pseudonocardiales</taxon>
        <taxon>Pseudonocardiaceae</taxon>
        <taxon>Saccharopolyspora</taxon>
    </lineage>
</organism>
<evidence type="ECO:0000313" key="2">
    <source>
        <dbReference type="Proteomes" id="UP000584374"/>
    </source>
</evidence>
<keyword evidence="2" id="KW-1185">Reference proteome</keyword>
<dbReference type="AlphaFoldDB" id="A0A840QES6"/>
<name>A0A840QES6_9PSEU</name>
<protein>
    <submittedName>
        <fullName evidence="1">NADPH:quinone reductase-like Zn-dependent oxidoreductase</fullName>
    </submittedName>
</protein>
<dbReference type="RefSeq" id="WP_221468366.1">
    <property type="nucleotide sequence ID" value="NZ_JACHIW010000002.1"/>
</dbReference>
<proteinExistence type="predicted"/>
<reference evidence="1 2" key="1">
    <citation type="submission" date="2020-08" db="EMBL/GenBank/DDBJ databases">
        <title>Sequencing the genomes of 1000 actinobacteria strains.</title>
        <authorList>
            <person name="Klenk H.-P."/>
        </authorList>
    </citation>
    <scope>NUCLEOTIDE SEQUENCE [LARGE SCALE GENOMIC DNA]</scope>
    <source>
        <strain evidence="1 2">DSM 45584</strain>
    </source>
</reference>
<accession>A0A840QES6</accession>
<gene>
    <name evidence="1" type="ORF">BJ970_006913</name>
</gene>
<comment type="caution">
    <text evidence="1">The sequence shown here is derived from an EMBL/GenBank/DDBJ whole genome shotgun (WGS) entry which is preliminary data.</text>
</comment>
<evidence type="ECO:0000313" key="1">
    <source>
        <dbReference type="EMBL" id="MBB5159314.1"/>
    </source>
</evidence>
<dbReference type="Proteomes" id="UP000584374">
    <property type="component" value="Unassembled WGS sequence"/>
</dbReference>
<sequence length="46" mass="4736">MAASPPASSEANNADYTRVPASNVALTESDLPWAELAAIPETYATA</sequence>